<evidence type="ECO:0000313" key="3">
    <source>
        <dbReference type="EMBL" id="EPX80103.1"/>
    </source>
</evidence>
<name>S9QKM0_9RHOB</name>
<dbReference type="Proteomes" id="UP000015351">
    <property type="component" value="Unassembled WGS sequence"/>
</dbReference>
<keyword evidence="4" id="KW-1185">Reference proteome</keyword>
<evidence type="ECO:0000256" key="1">
    <source>
        <dbReference type="SAM" id="SignalP"/>
    </source>
</evidence>
<dbReference type="Gene3D" id="2.40.128.130">
    <property type="entry name" value="Autotransporter beta-domain"/>
    <property type="match status" value="1"/>
</dbReference>
<comment type="caution">
    <text evidence="3">The sequence shown here is derived from an EMBL/GenBank/DDBJ whole genome shotgun (WGS) entry which is preliminary data.</text>
</comment>
<proteinExistence type="predicted"/>
<dbReference type="STRING" id="1123360.thalar_01440"/>
<dbReference type="SMART" id="SM00869">
    <property type="entry name" value="Autotransporter"/>
    <property type="match status" value="1"/>
</dbReference>
<evidence type="ECO:0000259" key="2">
    <source>
        <dbReference type="PROSITE" id="PS51208"/>
    </source>
</evidence>
<dbReference type="EMBL" id="AONI01000009">
    <property type="protein sequence ID" value="EPX80103.1"/>
    <property type="molecule type" value="Genomic_DNA"/>
</dbReference>
<organism evidence="3 4">
    <name type="scientific">Litoreibacter arenae DSM 19593</name>
    <dbReference type="NCBI Taxonomy" id="1123360"/>
    <lineage>
        <taxon>Bacteria</taxon>
        <taxon>Pseudomonadati</taxon>
        <taxon>Pseudomonadota</taxon>
        <taxon>Alphaproteobacteria</taxon>
        <taxon>Rhodobacterales</taxon>
        <taxon>Roseobacteraceae</taxon>
        <taxon>Litoreibacter</taxon>
    </lineage>
</organism>
<sequence length="331" mass="34683">MTLVSLLRTIAFSTLAMLALAQLASAQTRPNEPEGELNAGIGSITGNNLASYRDAISSFRNAIAQRRSSTTRLSFVAQDDTTLSGGTAPVWGGLSSIWGSLDTKRMNGTYSGTSGNLIFGVDALVGSSTIVGLLAGYNRSNVDLPSGQRVKAKGVAVGPYFSTQLSDRLSLDGFIGFARPDYTVDGGQFEGDKTFGNLTLTGSVPLRSAELSPFISIASSREDLPAFTSVAPVVAYAPTEIKSFVATIGTGINYNPIDRGNLTYLPTAGFEIDYVRNDDGFGNIDSFTTPRISGGVTILSDVGALNLGANVSRTSEGTTTVGASAAYFWQF</sequence>
<accession>S9QKM0</accession>
<keyword evidence="1" id="KW-0732">Signal</keyword>
<dbReference type="HOGENOM" id="CLU_838875_0_0_5"/>
<evidence type="ECO:0000313" key="4">
    <source>
        <dbReference type="Proteomes" id="UP000015351"/>
    </source>
</evidence>
<dbReference type="InterPro" id="IPR005546">
    <property type="entry name" value="Autotransporte_beta"/>
</dbReference>
<gene>
    <name evidence="3" type="ORF">thalar_01440</name>
</gene>
<dbReference type="PROSITE" id="PS51208">
    <property type="entry name" value="AUTOTRANSPORTER"/>
    <property type="match status" value="1"/>
</dbReference>
<feature type="domain" description="Autotransporter" evidence="2">
    <location>
        <begin position="83"/>
        <end position="331"/>
    </location>
</feature>
<dbReference type="Pfam" id="PF03797">
    <property type="entry name" value="Autotransporter"/>
    <property type="match status" value="1"/>
</dbReference>
<dbReference type="InterPro" id="IPR036709">
    <property type="entry name" value="Autotransporte_beta_dom_sf"/>
</dbReference>
<dbReference type="AlphaFoldDB" id="S9QKM0"/>
<feature type="chain" id="PRO_5004555353" description="Autotransporter domain-containing protein" evidence="1">
    <location>
        <begin position="27"/>
        <end position="331"/>
    </location>
</feature>
<dbReference type="RefSeq" id="WP_021100009.1">
    <property type="nucleotide sequence ID" value="NZ_KE557306.1"/>
</dbReference>
<feature type="signal peptide" evidence="1">
    <location>
        <begin position="1"/>
        <end position="26"/>
    </location>
</feature>
<dbReference type="SUPFAM" id="SSF103515">
    <property type="entry name" value="Autotransporter"/>
    <property type="match status" value="1"/>
</dbReference>
<dbReference type="OrthoDB" id="7803755at2"/>
<protein>
    <recommendedName>
        <fullName evidence="2">Autotransporter domain-containing protein</fullName>
    </recommendedName>
</protein>
<dbReference type="eggNOG" id="ENOG50335RV">
    <property type="taxonomic scope" value="Bacteria"/>
</dbReference>
<reference evidence="4" key="1">
    <citation type="journal article" date="2013" name="Stand. Genomic Sci.">
        <title>Genome sequence of the Litoreibacter arenae type strain (DSM 19593(T)), a member of the Roseobacter clade isolated from sea sand.</title>
        <authorList>
            <person name="Riedel T."/>
            <person name="Fiebig A."/>
            <person name="Petersen J."/>
            <person name="Gronow S."/>
            <person name="Kyrpides N.C."/>
            <person name="Goker M."/>
            <person name="Klenk H.P."/>
        </authorList>
    </citation>
    <scope>NUCLEOTIDE SEQUENCE [LARGE SCALE GENOMIC DNA]</scope>
    <source>
        <strain evidence="4">DSM 19593</strain>
    </source>
</reference>